<evidence type="ECO:0000259" key="6">
    <source>
        <dbReference type="Pfam" id="PF01494"/>
    </source>
</evidence>
<dbReference type="Proteomes" id="UP000559626">
    <property type="component" value="Unassembled WGS sequence"/>
</dbReference>
<dbReference type="PANTHER" id="PTHR46972:SF1">
    <property type="entry name" value="FAD DEPENDENT OXIDOREDUCTASE DOMAIN-CONTAINING PROTEIN"/>
    <property type="match status" value="1"/>
</dbReference>
<reference evidence="7 8" key="1">
    <citation type="submission" date="2020-04" db="EMBL/GenBank/DDBJ databases">
        <title>Hymenobacter polaris sp. nov., isolated from Arctic soil.</title>
        <authorList>
            <person name="Dahal R.H."/>
        </authorList>
    </citation>
    <scope>NUCLEOTIDE SEQUENCE [LARGE SCALE GENOMIC DNA]</scope>
    <source>
        <strain evidence="7 8">RP-2-7</strain>
    </source>
</reference>
<dbReference type="PANTHER" id="PTHR46972">
    <property type="entry name" value="MONOOXYGENASE ASQM-RELATED"/>
    <property type="match status" value="1"/>
</dbReference>
<feature type="binding site" evidence="5">
    <location>
        <position position="102"/>
    </location>
    <ligand>
        <name>FAD</name>
        <dbReference type="ChEBI" id="CHEBI:57692"/>
    </ligand>
</feature>
<comment type="subcellular location">
    <subcellularLocation>
        <location evidence="5">Cytoplasm</location>
    </subcellularLocation>
</comment>
<comment type="subunit">
    <text evidence="5">Monomer.</text>
</comment>
<feature type="domain" description="FAD-binding" evidence="6">
    <location>
        <begin position="7"/>
        <end position="350"/>
    </location>
</feature>
<organism evidence="7 8">
    <name type="scientific">Hymenobacter polaris</name>
    <dbReference type="NCBI Taxonomy" id="2682546"/>
    <lineage>
        <taxon>Bacteria</taxon>
        <taxon>Pseudomonadati</taxon>
        <taxon>Bacteroidota</taxon>
        <taxon>Cytophagia</taxon>
        <taxon>Cytophagales</taxon>
        <taxon>Hymenobacteraceae</taxon>
        <taxon>Hymenobacter</taxon>
    </lineage>
</organism>
<dbReference type="AlphaFoldDB" id="A0A7Y0FLU7"/>
<dbReference type="GO" id="GO:0046677">
    <property type="term" value="P:response to antibiotic"/>
    <property type="evidence" value="ECO:0007669"/>
    <property type="project" value="InterPro"/>
</dbReference>
<gene>
    <name evidence="7" type="ORF">HHL22_08220</name>
</gene>
<feature type="binding site" evidence="5">
    <location>
        <position position="50"/>
    </location>
    <ligand>
        <name>FAD</name>
        <dbReference type="ChEBI" id="CHEBI:57692"/>
    </ligand>
</feature>
<keyword evidence="8" id="KW-1185">Reference proteome</keyword>
<evidence type="ECO:0000256" key="5">
    <source>
        <dbReference type="HAMAP-Rule" id="MF_00845"/>
    </source>
</evidence>
<evidence type="ECO:0000256" key="4">
    <source>
        <dbReference type="ARBA" id="ARBA00023033"/>
    </source>
</evidence>
<keyword evidence="5" id="KW-0963">Cytoplasm</keyword>
<proteinExistence type="inferred from homology"/>
<evidence type="ECO:0000256" key="2">
    <source>
        <dbReference type="ARBA" id="ARBA00022827"/>
    </source>
</evidence>
<name>A0A7Y0FLU7_9BACT</name>
<dbReference type="GO" id="GO:0005737">
    <property type="term" value="C:cytoplasm"/>
    <property type="evidence" value="ECO:0007669"/>
    <property type="project" value="UniProtKB-SubCell"/>
</dbReference>
<feature type="binding site" evidence="5">
    <location>
        <position position="296"/>
    </location>
    <ligand>
        <name>FAD</name>
        <dbReference type="ChEBI" id="CHEBI:57692"/>
    </ligand>
</feature>
<dbReference type="InterPro" id="IPR043683">
    <property type="entry name" value="TetX_monooxygenase"/>
</dbReference>
<keyword evidence="5" id="KW-0547">Nucleotide-binding</keyword>
<evidence type="ECO:0000256" key="3">
    <source>
        <dbReference type="ARBA" id="ARBA00023002"/>
    </source>
</evidence>
<accession>A0A7Y0FLU7</accession>
<evidence type="ECO:0000313" key="8">
    <source>
        <dbReference type="Proteomes" id="UP000559626"/>
    </source>
</evidence>
<keyword evidence="3 5" id="KW-0560">Oxidoreductase</keyword>
<dbReference type="Gene3D" id="3.50.50.60">
    <property type="entry name" value="FAD/NAD(P)-binding domain"/>
    <property type="match status" value="1"/>
</dbReference>
<keyword evidence="4 5" id="KW-0503">Monooxygenase</keyword>
<keyword evidence="5" id="KW-0521">NADP</keyword>
<dbReference type="Pfam" id="PF01494">
    <property type="entry name" value="FAD_binding_3"/>
    <property type="match status" value="1"/>
</dbReference>
<comment type="caution">
    <text evidence="7">The sequence shown here is derived from an EMBL/GenBank/DDBJ whole genome shotgun (WGS) entry which is preliminary data.</text>
</comment>
<dbReference type="InterPro" id="IPR036188">
    <property type="entry name" value="FAD/NAD-bd_sf"/>
</dbReference>
<dbReference type="HAMAP" id="MF_00845">
    <property type="entry name" value="TetX_monooxygenase"/>
    <property type="match status" value="1"/>
</dbReference>
<dbReference type="InterPro" id="IPR002938">
    <property type="entry name" value="FAD-bd"/>
</dbReference>
<dbReference type="PRINTS" id="PR00420">
    <property type="entry name" value="RNGMNOXGNASE"/>
</dbReference>
<evidence type="ECO:0000256" key="1">
    <source>
        <dbReference type="ARBA" id="ARBA00022630"/>
    </source>
</evidence>
<comment type="function">
    <text evidence="5">An FAD-requiring monooxygenase active on some tetracycline antibiotic derivatives, which leads to their inactivation. Hydroxylates carbon 11a of tetracycline and some analogs.</text>
</comment>
<keyword evidence="2 5" id="KW-0274">FAD</keyword>
<comment type="similarity">
    <text evidence="5">Belongs to the aromatic-ring hydroxylase family. TetX subfamily.</text>
</comment>
<dbReference type="SUPFAM" id="SSF51905">
    <property type="entry name" value="FAD/NAD(P)-binding domain"/>
    <property type="match status" value="1"/>
</dbReference>
<evidence type="ECO:0000313" key="7">
    <source>
        <dbReference type="EMBL" id="NML65187.1"/>
    </source>
</evidence>
<dbReference type="EC" id="1.14.13.-" evidence="5"/>
<comment type="cofactor">
    <cofactor evidence="5">
        <name>FAD</name>
        <dbReference type="ChEBI" id="CHEBI:57692"/>
    </cofactor>
</comment>
<dbReference type="GO" id="GO:0071949">
    <property type="term" value="F:FAD binding"/>
    <property type="evidence" value="ECO:0007669"/>
    <property type="project" value="InterPro"/>
</dbReference>
<dbReference type="EMBL" id="JABBGH010000001">
    <property type="protein sequence ID" value="NML65187.1"/>
    <property type="molecule type" value="Genomic_DNA"/>
</dbReference>
<dbReference type="RefSeq" id="WP_169530437.1">
    <property type="nucleotide sequence ID" value="NZ_JABBGH010000001.1"/>
</dbReference>
<keyword evidence="1 5" id="KW-0285">Flavoprotein</keyword>
<comment type="catalytic activity">
    <reaction evidence="5">
        <text>a tetracycline + NADPH + O2 + H(+) = an 11a-hydroxytetracycline + NADP(+) + H2O</text>
        <dbReference type="Rhea" id="RHEA:61444"/>
        <dbReference type="ChEBI" id="CHEBI:15377"/>
        <dbReference type="ChEBI" id="CHEBI:15378"/>
        <dbReference type="ChEBI" id="CHEBI:15379"/>
        <dbReference type="ChEBI" id="CHEBI:57783"/>
        <dbReference type="ChEBI" id="CHEBI:58349"/>
        <dbReference type="ChEBI" id="CHEBI:144644"/>
        <dbReference type="ChEBI" id="CHEBI:144645"/>
    </reaction>
</comment>
<dbReference type="GO" id="GO:0004497">
    <property type="term" value="F:monooxygenase activity"/>
    <property type="evidence" value="ECO:0007669"/>
    <property type="project" value="UniProtKB-UniRule"/>
</dbReference>
<feature type="binding site" evidence="5">
    <location>
        <position position="43"/>
    </location>
    <ligand>
        <name>NADPH</name>
        <dbReference type="ChEBI" id="CHEBI:57783"/>
    </ligand>
</feature>
<comment type="domain">
    <text evidence="5">Consists of an N-terminal FAD-binding domain with a Rossman fold and a C-terminal substrate-binding domain.</text>
</comment>
<sequence>MLLQDKTVAILGAGPVGLTMARLLQQQGVAVTVYERDASAQARVWGGTLDLHQETGQPALRAAGLLADYFAQARPIGRTLVDAQCRVQLTTPPNTATPEINRYALRQLLLGSLAPGTVQWGHKFTRLESRAGNWQLHFEGGPEATADVVIGANGGLSQARHFVTDAQAAYTGTFIVQGEVTEPARACPNFYQRCGGNILMYAHQGRTLVAHPDNNGALTYNVSFRQPADWLRDSAPDFGQPAQARAFLAALFADGPACFQELFAASTFFVGLPARQLSLAQPWHAARPALITLIGDAAHVMPPFAGEGANTGLRDARLLADNLTRPGAFVSLEAAIADYEQQMRTYAQAAQAQTSRNELAMHQPDFSFLARFGR</sequence>
<protein>
    <recommendedName>
        <fullName evidence="5">Flavin-dependent monooxygenase</fullName>
    </recommendedName>
    <alternativeName>
        <fullName evidence="5">TetX monooxygenase</fullName>
        <shortName evidence="5">TetX</shortName>
        <ecNumber evidence="5">1.14.13.-</ecNumber>
    </alternativeName>
</protein>